<sequence length="381" mass="42126">MSESFSFDAKSAGIWRFIPACAFALILITGLCVTVLSLREVPAAKWAEMAYLKPVLQGESTRRFTSQLNEHFLWSKPFARIERAVNWKIAGDTGPSVRTGCEGWFFLSEELTTFDGGSQNANARAYMVGQVAQLLEKKNIRLVVAVTPDKSRIEQQHLCSLHRPAGFTQRAQDWMSTIRSRQVEVIDLSVPLTAFHGERYYRTDSHWNEAGANAAAAAIAAHLVQLQLVDKPAHGIPADAVKTSIAERMGDLFRVSNLEGLPEWWRPAIEKTATSVVAPVVSKSDDLFGDTGLPAVALIGTSFSLRGNFVPMLSQHLGAPIANLAKDGGDFDGSATAYLHGKIFQQEPPKVVVWEIPERMLQKPFKPSERVWLEDLKQGRL</sequence>
<proteinExistence type="predicted"/>
<evidence type="ECO:0000313" key="10">
    <source>
        <dbReference type="Proteomes" id="UP000588051"/>
    </source>
</evidence>
<evidence type="ECO:0000256" key="2">
    <source>
        <dbReference type="ARBA" id="ARBA00005182"/>
    </source>
</evidence>
<evidence type="ECO:0000256" key="3">
    <source>
        <dbReference type="ARBA" id="ARBA00022679"/>
    </source>
</evidence>
<keyword evidence="5" id="KW-0574">Periplasm</keyword>
<keyword evidence="7" id="KW-0472">Membrane</keyword>
<evidence type="ECO:0000256" key="5">
    <source>
        <dbReference type="ARBA" id="ARBA00022764"/>
    </source>
</evidence>
<keyword evidence="6" id="KW-0016">Alginate biosynthesis</keyword>
<keyword evidence="7" id="KW-0812">Transmembrane</keyword>
<comment type="pathway">
    <text evidence="2">Glycan biosynthesis; alginate biosynthesis.</text>
</comment>
<dbReference type="AlphaFoldDB" id="A0A850QCV8"/>
<comment type="caution">
    <text evidence="9">The sequence shown here is derived from an EMBL/GenBank/DDBJ whole genome shotgun (WGS) entry which is preliminary data.</text>
</comment>
<keyword evidence="3" id="KW-0808">Transferase</keyword>
<accession>A0A850QCV8</accession>
<dbReference type="GO" id="GO:0042121">
    <property type="term" value="P:alginic acid biosynthetic process"/>
    <property type="evidence" value="ECO:0007669"/>
    <property type="project" value="UniProtKB-UniPathway"/>
</dbReference>
<dbReference type="UniPathway" id="UPA00286"/>
<evidence type="ECO:0000256" key="4">
    <source>
        <dbReference type="ARBA" id="ARBA00022729"/>
    </source>
</evidence>
<evidence type="ECO:0000313" key="9">
    <source>
        <dbReference type="EMBL" id="NVO77168.1"/>
    </source>
</evidence>
<dbReference type="GO" id="GO:0016740">
    <property type="term" value="F:transferase activity"/>
    <property type="evidence" value="ECO:0007669"/>
    <property type="project" value="UniProtKB-KW"/>
</dbReference>
<feature type="transmembrane region" description="Helical" evidence="7">
    <location>
        <begin position="14"/>
        <end position="36"/>
    </location>
</feature>
<organism evidence="9 10">
    <name type="scientific">Undibacterium oligocarboniphilum</name>
    <dbReference type="NCBI Taxonomy" id="666702"/>
    <lineage>
        <taxon>Bacteria</taxon>
        <taxon>Pseudomonadati</taxon>
        <taxon>Pseudomonadota</taxon>
        <taxon>Betaproteobacteria</taxon>
        <taxon>Burkholderiales</taxon>
        <taxon>Oxalobacteraceae</taxon>
        <taxon>Undibacterium</taxon>
    </lineage>
</organism>
<reference evidence="9 10" key="1">
    <citation type="submission" date="2020-06" db="EMBL/GenBank/DDBJ databases">
        <authorList>
            <person name="Qiu C."/>
            <person name="Liu Z."/>
        </authorList>
    </citation>
    <scope>NUCLEOTIDE SEQUENCE [LARGE SCALE GENOMIC DNA]</scope>
    <source>
        <strain evidence="9 10">EM 1</strain>
    </source>
</reference>
<keyword evidence="7" id="KW-1133">Transmembrane helix</keyword>
<dbReference type="Proteomes" id="UP000588051">
    <property type="component" value="Unassembled WGS sequence"/>
</dbReference>
<evidence type="ECO:0000256" key="1">
    <source>
        <dbReference type="ARBA" id="ARBA00004418"/>
    </source>
</evidence>
<dbReference type="GO" id="GO:0051301">
    <property type="term" value="P:cell division"/>
    <property type="evidence" value="ECO:0007669"/>
    <property type="project" value="UniProtKB-KW"/>
</dbReference>
<keyword evidence="10" id="KW-1185">Reference proteome</keyword>
<dbReference type="EMBL" id="JABXYJ010000002">
    <property type="protein sequence ID" value="NVO77168.1"/>
    <property type="molecule type" value="Genomic_DNA"/>
</dbReference>
<name>A0A850QCV8_9BURK</name>
<dbReference type="GO" id="GO:0042597">
    <property type="term" value="C:periplasmic space"/>
    <property type="evidence" value="ECO:0007669"/>
    <property type="project" value="UniProtKB-SubCell"/>
</dbReference>
<keyword evidence="9" id="KW-0131">Cell cycle</keyword>
<keyword evidence="9" id="KW-0132">Cell division</keyword>
<dbReference type="InterPro" id="IPR031811">
    <property type="entry name" value="ALGX/ALGJ_SGNH-like"/>
</dbReference>
<protein>
    <submittedName>
        <fullName evidence="9">Cell division protein FtsQ</fullName>
    </submittedName>
</protein>
<gene>
    <name evidence="9" type="ORF">HV832_04920</name>
</gene>
<evidence type="ECO:0000256" key="6">
    <source>
        <dbReference type="ARBA" id="ARBA00022841"/>
    </source>
</evidence>
<feature type="domain" description="AlgX/AlgJ SGNH hydrolase-like" evidence="8">
    <location>
        <begin position="97"/>
        <end position="358"/>
    </location>
</feature>
<dbReference type="Pfam" id="PF16822">
    <property type="entry name" value="ALGX"/>
    <property type="match status" value="1"/>
</dbReference>
<keyword evidence="4" id="KW-0732">Signal</keyword>
<comment type="subcellular location">
    <subcellularLocation>
        <location evidence="1">Periplasm</location>
    </subcellularLocation>
</comment>
<evidence type="ECO:0000256" key="7">
    <source>
        <dbReference type="SAM" id="Phobius"/>
    </source>
</evidence>
<dbReference type="RefSeq" id="WP_176802423.1">
    <property type="nucleotide sequence ID" value="NZ_JABXYJ010000002.1"/>
</dbReference>
<evidence type="ECO:0000259" key="8">
    <source>
        <dbReference type="Pfam" id="PF16822"/>
    </source>
</evidence>